<accession>A0A0B4GTL1</accession>
<protein>
    <submittedName>
        <fullName evidence="2">Uncharacterized protein</fullName>
    </submittedName>
</protein>
<sequence>MDTPVSIFDSDETLRQLYHDAKRLPEFASNSLFLQWLSVYHFAEKEWVVDRELPTREHHDNTRLDIVIRTLLKDPAHSEVKRRFLKNTWVYWVTGEGKKGKASPENTRYAEEQAYSKTWNYLFENKEAINSCWVITYYGTEARLWACQNRGGHGFLEPFLPLNGEIGARASYADIWTDEQYWNVAWAYVKQNLQPDPEKFEGFWNPRISLDSLTFPDPAPSQMDVDDRPQVVNDGDYTLVKVVKIFQDGDGNYRTQIRRSDKSEQHFPWDFWREGEIRLNPNMPVQGFIADKARCWAWNLEVSASSDSSNSSDSESSEDSDKGKGKTKARTKAKGKDKKLRAKGRGKEKTKKMPKEKAGRN</sequence>
<dbReference type="AlphaFoldDB" id="A0A0B4GTL1"/>
<evidence type="ECO:0000313" key="2">
    <source>
        <dbReference type="EMBL" id="KID85978.1"/>
    </source>
</evidence>
<dbReference type="EMBL" id="AZNH01000025">
    <property type="protein sequence ID" value="KID85978.1"/>
    <property type="molecule type" value="Genomic_DNA"/>
</dbReference>
<keyword evidence="3" id="KW-1185">Reference proteome</keyword>
<name>A0A0B4GTL1_METGA</name>
<evidence type="ECO:0000256" key="1">
    <source>
        <dbReference type="SAM" id="MobiDB-lite"/>
    </source>
</evidence>
<feature type="region of interest" description="Disordered" evidence="1">
    <location>
        <begin position="304"/>
        <end position="361"/>
    </location>
</feature>
<reference evidence="2 3" key="1">
    <citation type="journal article" date="2014" name="Proc. Natl. Acad. Sci. U.S.A.">
        <title>Trajectory and genomic determinants of fungal-pathogen speciation and host adaptation.</title>
        <authorList>
            <person name="Hu X."/>
            <person name="Xiao G."/>
            <person name="Zheng P."/>
            <person name="Shang Y."/>
            <person name="Su Y."/>
            <person name="Zhang X."/>
            <person name="Liu X."/>
            <person name="Zhan S."/>
            <person name="St Leger R.J."/>
            <person name="Wang C."/>
        </authorList>
    </citation>
    <scope>NUCLEOTIDE SEQUENCE [LARGE SCALE GENOMIC DNA]</scope>
    <source>
        <strain evidence="2 3">ARSEF 977</strain>
    </source>
</reference>
<evidence type="ECO:0000313" key="3">
    <source>
        <dbReference type="Proteomes" id="UP000031192"/>
    </source>
</evidence>
<proteinExistence type="predicted"/>
<feature type="compositionally biased region" description="Basic residues" evidence="1">
    <location>
        <begin position="325"/>
        <end position="344"/>
    </location>
</feature>
<organism evidence="2 3">
    <name type="scientific">Metarhizium guizhouense (strain ARSEF 977)</name>
    <dbReference type="NCBI Taxonomy" id="1276136"/>
    <lineage>
        <taxon>Eukaryota</taxon>
        <taxon>Fungi</taxon>
        <taxon>Dikarya</taxon>
        <taxon>Ascomycota</taxon>
        <taxon>Pezizomycotina</taxon>
        <taxon>Sordariomycetes</taxon>
        <taxon>Hypocreomycetidae</taxon>
        <taxon>Hypocreales</taxon>
        <taxon>Clavicipitaceae</taxon>
        <taxon>Metarhizium</taxon>
    </lineage>
</organism>
<dbReference type="HOGENOM" id="CLU_831796_0_0_1"/>
<feature type="compositionally biased region" description="Low complexity" evidence="1">
    <location>
        <begin position="304"/>
        <end position="314"/>
    </location>
</feature>
<dbReference type="OrthoDB" id="4941385at2759"/>
<gene>
    <name evidence="2" type="ORF">MGU_06895</name>
</gene>
<comment type="caution">
    <text evidence="2">The sequence shown here is derived from an EMBL/GenBank/DDBJ whole genome shotgun (WGS) entry which is preliminary data.</text>
</comment>
<dbReference type="Proteomes" id="UP000031192">
    <property type="component" value="Unassembled WGS sequence"/>
</dbReference>
<feature type="compositionally biased region" description="Basic and acidic residues" evidence="1">
    <location>
        <begin position="345"/>
        <end position="361"/>
    </location>
</feature>